<keyword evidence="2 4" id="KW-0472">Membrane</keyword>
<feature type="compositionally biased region" description="Low complexity" evidence="5">
    <location>
        <begin position="438"/>
        <end position="447"/>
    </location>
</feature>
<evidence type="ECO:0000256" key="2">
    <source>
        <dbReference type="ARBA" id="ARBA00023136"/>
    </source>
</evidence>
<dbReference type="SUPFAM" id="SSF103088">
    <property type="entry name" value="OmpA-like"/>
    <property type="match status" value="1"/>
</dbReference>
<dbReference type="EMBL" id="PDZR01000008">
    <property type="protein sequence ID" value="PNG26312.1"/>
    <property type="molecule type" value="Genomic_DNA"/>
</dbReference>
<dbReference type="SUPFAM" id="SSF140804">
    <property type="entry name" value="YidB-like"/>
    <property type="match status" value="1"/>
</dbReference>
<dbReference type="InterPro" id="IPR027405">
    <property type="entry name" value="YidB-like"/>
</dbReference>
<dbReference type="Proteomes" id="UP000236286">
    <property type="component" value="Unassembled WGS sequence"/>
</dbReference>
<dbReference type="GO" id="GO:0009279">
    <property type="term" value="C:cell outer membrane"/>
    <property type="evidence" value="ECO:0007669"/>
    <property type="project" value="UniProtKB-SubCell"/>
</dbReference>
<dbReference type="Pfam" id="PF20159">
    <property type="entry name" value="YidB"/>
    <property type="match status" value="1"/>
</dbReference>
<evidence type="ECO:0000256" key="3">
    <source>
        <dbReference type="ARBA" id="ARBA00023237"/>
    </source>
</evidence>
<dbReference type="PANTHER" id="PTHR30329">
    <property type="entry name" value="STATOR ELEMENT OF FLAGELLAR MOTOR COMPLEX"/>
    <property type="match status" value="1"/>
</dbReference>
<dbReference type="InterPro" id="IPR036737">
    <property type="entry name" value="OmpA-like_sf"/>
</dbReference>
<dbReference type="InterPro" id="IPR006664">
    <property type="entry name" value="OMP_bac"/>
</dbReference>
<dbReference type="AlphaFoldDB" id="A0A2J7THS6"/>
<name>A0A2J7THS6_METSI</name>
<dbReference type="Gene3D" id="1.10.10.690">
    <property type="entry name" value="YidB-like"/>
    <property type="match status" value="1"/>
</dbReference>
<dbReference type="PANTHER" id="PTHR30329:SF21">
    <property type="entry name" value="LIPOPROTEIN YIAD-RELATED"/>
    <property type="match status" value="1"/>
</dbReference>
<accession>A0A2J7THS6</accession>
<comment type="caution">
    <text evidence="7">The sequence shown here is derived from an EMBL/GenBank/DDBJ whole genome shotgun (WGS) entry which is preliminary data.</text>
</comment>
<proteinExistence type="predicted"/>
<evidence type="ECO:0000259" key="6">
    <source>
        <dbReference type="PROSITE" id="PS51123"/>
    </source>
</evidence>
<reference evidence="7 8" key="1">
    <citation type="submission" date="2017-10" db="EMBL/GenBank/DDBJ databases">
        <title>Genome announcement of Methylocella silvestris TVC from permafrost.</title>
        <authorList>
            <person name="Wang J."/>
            <person name="Geng K."/>
            <person name="Ul-Haque F."/>
            <person name="Crombie A.T."/>
            <person name="Street L.E."/>
            <person name="Wookey P.A."/>
            <person name="Murrell J.C."/>
            <person name="Pratscher J."/>
        </authorList>
    </citation>
    <scope>NUCLEOTIDE SEQUENCE [LARGE SCALE GENOMIC DNA]</scope>
    <source>
        <strain evidence="7 8">TVC</strain>
    </source>
</reference>
<dbReference type="CDD" id="cd07185">
    <property type="entry name" value="OmpA_C-like"/>
    <property type="match status" value="1"/>
</dbReference>
<feature type="compositionally biased region" description="Basic and acidic residues" evidence="5">
    <location>
        <begin position="448"/>
        <end position="459"/>
    </location>
</feature>
<dbReference type="InterPro" id="IPR050330">
    <property type="entry name" value="Bact_OuterMem_StrucFunc"/>
</dbReference>
<comment type="subcellular location">
    <subcellularLocation>
        <location evidence="1">Cell outer membrane</location>
    </subcellularLocation>
</comment>
<dbReference type="OrthoDB" id="4235777at2"/>
<evidence type="ECO:0000313" key="7">
    <source>
        <dbReference type="EMBL" id="PNG26312.1"/>
    </source>
</evidence>
<dbReference type="InterPro" id="IPR006665">
    <property type="entry name" value="OmpA-like"/>
</dbReference>
<feature type="region of interest" description="Disordered" evidence="5">
    <location>
        <begin position="437"/>
        <end position="459"/>
    </location>
</feature>
<protein>
    <recommendedName>
        <fullName evidence="6">OmpA-like domain-containing protein</fullName>
    </recommendedName>
</protein>
<sequence length="459" mass="45717">MSQIEALVANVGSRLGIGPEAAPLVKGLLQLVFGGPKGFEGFLDLFKSSGLGGLAASWIGKSDNPPLGEQGAAQAFGYETIAALAEKAGLDRGVVTAALAYLAPKLVGLLTPGGAIPASAPPAVAAFLAGAPAAGAAAAAPAPAPALNPALSTRSAAPVAAVGHGKESTGLDRYIIPGIGALLAIAFVYHFFTSRPEPAPAPAASQGAASPAPAALTPARFGLSEEKGAVTASGVVSDDAARSSILDSLKKAFGDKVSSAISVEPNVAPAPWLAKLAAALEILKVPGLTAAFEGSKVNLGGAVPPADLAAILAKIKALFGDDFSVSTASSAPPAANFASLKENFTAQDLIVVLNGVVLNFDTGSWVIDDGGKAILVQAAALIKKLPSATVVHVGGYTDRTGDPDANVTLSQHRADAVRQTLIDAGVAPTMLTAKGYGSAASTNASSSRTDRRIEFTVSQ</sequence>
<evidence type="ECO:0000256" key="1">
    <source>
        <dbReference type="ARBA" id="ARBA00004442"/>
    </source>
</evidence>
<evidence type="ECO:0000256" key="4">
    <source>
        <dbReference type="PROSITE-ProRule" id="PRU00473"/>
    </source>
</evidence>
<keyword evidence="3" id="KW-0998">Cell outer membrane</keyword>
<feature type="domain" description="OmpA-like" evidence="6">
    <location>
        <begin position="347"/>
        <end position="459"/>
    </location>
</feature>
<gene>
    <name evidence="7" type="ORF">CR492_09365</name>
</gene>
<evidence type="ECO:0000256" key="5">
    <source>
        <dbReference type="SAM" id="MobiDB-lite"/>
    </source>
</evidence>
<evidence type="ECO:0000313" key="8">
    <source>
        <dbReference type="Proteomes" id="UP000236286"/>
    </source>
</evidence>
<dbReference type="Gene3D" id="3.30.1330.60">
    <property type="entry name" value="OmpA-like domain"/>
    <property type="match status" value="1"/>
</dbReference>
<dbReference type="Pfam" id="PF00691">
    <property type="entry name" value="OmpA"/>
    <property type="match status" value="1"/>
</dbReference>
<dbReference type="PROSITE" id="PS51123">
    <property type="entry name" value="OMPA_2"/>
    <property type="match status" value="1"/>
</dbReference>
<dbReference type="Gene3D" id="3.40.1520.20">
    <property type="match status" value="1"/>
</dbReference>
<dbReference type="PRINTS" id="PR01021">
    <property type="entry name" value="OMPADOMAIN"/>
</dbReference>
<dbReference type="RefSeq" id="WP_102843477.1">
    <property type="nucleotide sequence ID" value="NZ_PDZR01000008.1"/>
</dbReference>
<dbReference type="InterPro" id="IPR045372">
    <property type="entry name" value="YidB"/>
</dbReference>
<organism evidence="7 8">
    <name type="scientific">Methylocella silvestris</name>
    <dbReference type="NCBI Taxonomy" id="199596"/>
    <lineage>
        <taxon>Bacteria</taxon>
        <taxon>Pseudomonadati</taxon>
        <taxon>Pseudomonadota</taxon>
        <taxon>Alphaproteobacteria</taxon>
        <taxon>Hyphomicrobiales</taxon>
        <taxon>Beijerinckiaceae</taxon>
        <taxon>Methylocella</taxon>
    </lineage>
</organism>